<reference evidence="1" key="1">
    <citation type="journal article" date="2021" name="J Fungi (Basel)">
        <title>Virulence traits and population genomics of the black yeast Aureobasidium melanogenum.</title>
        <authorList>
            <person name="Cernosa A."/>
            <person name="Sun X."/>
            <person name="Gostincar C."/>
            <person name="Fang C."/>
            <person name="Gunde-Cimerman N."/>
            <person name="Song Z."/>
        </authorList>
    </citation>
    <scope>NUCLEOTIDE SEQUENCE</scope>
    <source>
        <strain evidence="1">EXF-9298</strain>
    </source>
</reference>
<dbReference type="Proteomes" id="UP000729357">
    <property type="component" value="Unassembled WGS sequence"/>
</dbReference>
<reference evidence="1" key="2">
    <citation type="submission" date="2021-08" db="EMBL/GenBank/DDBJ databases">
        <authorList>
            <person name="Gostincar C."/>
            <person name="Sun X."/>
            <person name="Song Z."/>
            <person name="Gunde-Cimerman N."/>
        </authorList>
    </citation>
    <scope>NUCLEOTIDE SEQUENCE</scope>
    <source>
        <strain evidence="1">EXF-9298</strain>
    </source>
</reference>
<feature type="non-terminal residue" evidence="1">
    <location>
        <position position="93"/>
    </location>
</feature>
<evidence type="ECO:0000313" key="2">
    <source>
        <dbReference type="Proteomes" id="UP000729357"/>
    </source>
</evidence>
<proteinExistence type="predicted"/>
<organism evidence="1 2">
    <name type="scientific">Aureobasidium melanogenum</name>
    <name type="common">Aureobasidium pullulans var. melanogenum</name>
    <dbReference type="NCBI Taxonomy" id="46634"/>
    <lineage>
        <taxon>Eukaryota</taxon>
        <taxon>Fungi</taxon>
        <taxon>Dikarya</taxon>
        <taxon>Ascomycota</taxon>
        <taxon>Pezizomycotina</taxon>
        <taxon>Dothideomycetes</taxon>
        <taxon>Dothideomycetidae</taxon>
        <taxon>Dothideales</taxon>
        <taxon>Saccotheciaceae</taxon>
        <taxon>Aureobasidium</taxon>
    </lineage>
</organism>
<comment type="caution">
    <text evidence="1">The sequence shown here is derived from an EMBL/GenBank/DDBJ whole genome shotgun (WGS) entry which is preliminary data.</text>
</comment>
<dbReference type="AlphaFoldDB" id="A0A9P8JM97"/>
<feature type="non-terminal residue" evidence="1">
    <location>
        <position position="1"/>
    </location>
</feature>
<keyword evidence="2" id="KW-1185">Reference proteome</keyword>
<evidence type="ECO:0000313" key="1">
    <source>
        <dbReference type="EMBL" id="KAG9964192.1"/>
    </source>
</evidence>
<sequence>SHNAVRVFSTNNVTATAANSTPLSTIEPFSNFLHTNVLSSHRPTPIASTAFHPHRMMLACSTVNDGHVSLFKCASRDGSMLSGQNGIVKEWEA</sequence>
<gene>
    <name evidence="1" type="ORF">KCU98_g16554</name>
</gene>
<dbReference type="EMBL" id="JAHFXS010003807">
    <property type="protein sequence ID" value="KAG9964192.1"/>
    <property type="molecule type" value="Genomic_DNA"/>
</dbReference>
<name>A0A9P8JM97_AURME</name>
<protein>
    <submittedName>
        <fullName evidence="1">Uncharacterized protein</fullName>
    </submittedName>
</protein>
<accession>A0A9P8JM97</accession>